<gene>
    <name evidence="1" type="ORF">E3U43_018854</name>
</gene>
<dbReference type="Proteomes" id="UP000793456">
    <property type="component" value="Chromosome XIII"/>
</dbReference>
<dbReference type="EMBL" id="CM011686">
    <property type="protein sequence ID" value="TMS11463.1"/>
    <property type="molecule type" value="Genomic_DNA"/>
</dbReference>
<protein>
    <submittedName>
        <fullName evidence="1">Uncharacterized protein</fullName>
    </submittedName>
</protein>
<accession>A0ACD3QWF2</accession>
<organism evidence="1 2">
    <name type="scientific">Larimichthys crocea</name>
    <name type="common">Large yellow croaker</name>
    <name type="synonym">Pseudosciaena crocea</name>
    <dbReference type="NCBI Taxonomy" id="215358"/>
    <lineage>
        <taxon>Eukaryota</taxon>
        <taxon>Metazoa</taxon>
        <taxon>Chordata</taxon>
        <taxon>Craniata</taxon>
        <taxon>Vertebrata</taxon>
        <taxon>Euteleostomi</taxon>
        <taxon>Actinopterygii</taxon>
        <taxon>Neopterygii</taxon>
        <taxon>Teleostei</taxon>
        <taxon>Neoteleostei</taxon>
        <taxon>Acanthomorphata</taxon>
        <taxon>Eupercaria</taxon>
        <taxon>Sciaenidae</taxon>
        <taxon>Larimichthys</taxon>
    </lineage>
</organism>
<name>A0ACD3QWF2_LARCR</name>
<evidence type="ECO:0000313" key="1">
    <source>
        <dbReference type="EMBL" id="TMS11463.1"/>
    </source>
</evidence>
<sequence length="143" mass="16127">MAPSPSDTKSLSSEEDLRQPDSPSSELLHYRSRTFNMGELVWGQLKGFPPWPAKLAGDEQVHSAAMQLREQAKVEPEKLKTLTHDLEALDRAAKRGLKPVKLNNHLEAAIHEAMSELDKMSGTIPSRDRQVKLPKPKRRKISR</sequence>
<proteinExistence type="predicted"/>
<reference evidence="1" key="1">
    <citation type="submission" date="2018-11" db="EMBL/GenBank/DDBJ databases">
        <title>The sequence and de novo assembly of Larimichthys crocea genome using PacBio and Hi-C technologies.</title>
        <authorList>
            <person name="Xu P."/>
            <person name="Chen B."/>
            <person name="Zhou Z."/>
            <person name="Ke Q."/>
            <person name="Wu Y."/>
            <person name="Bai H."/>
            <person name="Pu F."/>
        </authorList>
    </citation>
    <scope>NUCLEOTIDE SEQUENCE</scope>
    <source>
        <tissue evidence="1">Muscle</tissue>
    </source>
</reference>
<keyword evidence="2" id="KW-1185">Reference proteome</keyword>
<evidence type="ECO:0000313" key="2">
    <source>
        <dbReference type="Proteomes" id="UP000793456"/>
    </source>
</evidence>
<comment type="caution">
    <text evidence="1">The sequence shown here is derived from an EMBL/GenBank/DDBJ whole genome shotgun (WGS) entry which is preliminary data.</text>
</comment>